<name>A0ABV2SMV1_9GAMM</name>
<evidence type="ECO:0000256" key="1">
    <source>
        <dbReference type="SAM" id="MobiDB-lite"/>
    </source>
</evidence>
<dbReference type="PANTHER" id="PTHR12155">
    <property type="entry name" value="SCHLAFEN"/>
    <property type="match status" value="1"/>
</dbReference>
<comment type="caution">
    <text evidence="3">The sequence shown here is derived from an EMBL/GenBank/DDBJ whole genome shotgun (WGS) entry which is preliminary data.</text>
</comment>
<feature type="domain" description="Schlafen AlbA-2" evidence="2">
    <location>
        <begin position="602"/>
        <end position="701"/>
    </location>
</feature>
<feature type="region of interest" description="Disordered" evidence="1">
    <location>
        <begin position="138"/>
        <end position="181"/>
    </location>
</feature>
<protein>
    <recommendedName>
        <fullName evidence="2">Schlafen AlbA-2 domain-containing protein</fullName>
    </recommendedName>
</protein>
<dbReference type="EMBL" id="JBEWTB010000002">
    <property type="protein sequence ID" value="MET4759101.1"/>
    <property type="molecule type" value="Genomic_DNA"/>
</dbReference>
<dbReference type="InterPro" id="IPR007421">
    <property type="entry name" value="Schlafen_AlbA_2_dom"/>
</dbReference>
<keyword evidence="4" id="KW-1185">Reference proteome</keyword>
<reference evidence="3 4" key="1">
    <citation type="submission" date="2024-06" db="EMBL/GenBank/DDBJ databases">
        <title>Genomic Encyclopedia of Type Strains, Phase V (KMG-V): Genome sequencing to study the core and pangenomes of soil and plant-associated prokaryotes.</title>
        <authorList>
            <person name="Whitman W."/>
        </authorList>
    </citation>
    <scope>NUCLEOTIDE SEQUENCE [LARGE SCALE GENOMIC DNA]</scope>
    <source>
        <strain evidence="3 4">NE40</strain>
    </source>
</reference>
<feature type="compositionally biased region" description="Basic and acidic residues" evidence="1">
    <location>
        <begin position="351"/>
        <end position="365"/>
    </location>
</feature>
<accession>A0ABV2SMV1</accession>
<organism evidence="3 4">
    <name type="scientific">Endozoicomonas lisbonensis</name>
    <dbReference type="NCBI Taxonomy" id="3120522"/>
    <lineage>
        <taxon>Bacteria</taxon>
        <taxon>Pseudomonadati</taxon>
        <taxon>Pseudomonadota</taxon>
        <taxon>Gammaproteobacteria</taxon>
        <taxon>Oceanospirillales</taxon>
        <taxon>Endozoicomonadaceae</taxon>
        <taxon>Endozoicomonas</taxon>
    </lineage>
</organism>
<feature type="compositionally biased region" description="Polar residues" evidence="1">
    <location>
        <begin position="168"/>
        <end position="181"/>
    </location>
</feature>
<sequence length="1064" mass="118506">MAFRSPQAFFRRLVNILLLLQVNYVLAGLTTDFSIPPGLADPAADLYRLSQKDPLVPGPDTPPAPSPYSCASKHWVIISDPLAPDTDNIAIQLPSQYKGYGTTDETGPFYPLTRGLNKISTQDGPVYIQLLSIPKPLSVDNGDGDPELPDFSEKVTESNPYPDRLPAHNQTGNGTRRNNCQPELLRNGQRYTPYIAEADLAPFLNDRLWLFPGPDGQPYLHVDDDRAGPPSKALVIIKGYCPALFVTDEDGSSLTLLCDDFPKAPGTVQEVHDNHRSIIFSYNAAGVLMVTIRTPDGQTETMTAEEYRNRKSIWFEGLIEKMTTGGIDHTRQPESALNPVLPVRIRLYQPETERSETTADTKELTDGDTPSTNAPSPPSSGTPPAPHIQQQLPASEAIAENNDTGHSSASLNTNQNNIPEKVRPRAAQPPPDHLKVLIKGTGTKKDKESYLQEISICLSALLNSDGGTLTVRGPAIKGEGRNDWARIIEQKVMCSFGQYIYYNFIKKNNEENALCYTIYASPEPCNVSPNCCIMTDEQVNVLSDEKLFKQILRRPTAKPIKCQTSDLVFIQGEKPPLPGNEQAVFKHLKSEESKRTTLADRITGKSNKLTHYVSGMANGDGGAIYYGVDNNGNVQGERITSEGFDNIRNKVAKAVARLFHSGNIIERGTHWNIEFREVLHEQGGSPVPDTYVIVLTVAALNGCVFLESPGPEAYWIQNGRIERMPWANWLSKFMPADPGARSRLNTHITMKKYWHPLEEIYADFRDGIDTEAIRQRMESQAAKTNNQAAQQLLEGLKIIRTSAKGLHRKAHQLLQEYERDENHPDIPRQYTIWLRSILGHESGTISLADNYNRLCHGLLTTRADDGVMQALLNLQAGLVAMEQASEIAVADRSIELSVQAVSNFENALKYARLVSLECLNLGTHLTQEAIINKAIAILWTGRSWLQRDSTQHPEQEEILIRQFEDGKALISQVEQPLIENGILNIQYHLALSLLSIRKWQINKEKDPKFLRNAYKSTERCIQLISTGSLAGTVYKGLALRLRSLTVQLLLKDAFSKIRRHPDKS</sequence>
<proteinExistence type="predicted"/>
<dbReference type="Pfam" id="PF04326">
    <property type="entry name" value="SLFN_AlbA_2"/>
    <property type="match status" value="1"/>
</dbReference>
<dbReference type="RefSeq" id="WP_354009121.1">
    <property type="nucleotide sequence ID" value="NZ_JBEWTA010000001.1"/>
</dbReference>
<evidence type="ECO:0000313" key="4">
    <source>
        <dbReference type="Proteomes" id="UP001549366"/>
    </source>
</evidence>
<dbReference type="InterPro" id="IPR038461">
    <property type="entry name" value="Schlafen_AlbA_2_dom_sf"/>
</dbReference>
<evidence type="ECO:0000313" key="3">
    <source>
        <dbReference type="EMBL" id="MET4759101.1"/>
    </source>
</evidence>
<dbReference type="InterPro" id="IPR029684">
    <property type="entry name" value="Schlafen"/>
</dbReference>
<evidence type="ECO:0000259" key="2">
    <source>
        <dbReference type="Pfam" id="PF04326"/>
    </source>
</evidence>
<dbReference type="Proteomes" id="UP001549366">
    <property type="component" value="Unassembled WGS sequence"/>
</dbReference>
<dbReference type="Gene3D" id="3.30.950.30">
    <property type="entry name" value="Schlafen, AAA domain"/>
    <property type="match status" value="1"/>
</dbReference>
<feature type="compositionally biased region" description="Pro residues" evidence="1">
    <location>
        <begin position="375"/>
        <end position="386"/>
    </location>
</feature>
<dbReference type="PANTHER" id="PTHR12155:SF41">
    <property type="entry name" value="SCHLAFEN ALBA-2 DOMAIN-CONTAINING PROTEIN"/>
    <property type="match status" value="1"/>
</dbReference>
<gene>
    <name evidence="3" type="ORF">V5J35_004293</name>
</gene>
<feature type="region of interest" description="Disordered" evidence="1">
    <location>
        <begin position="341"/>
        <end position="390"/>
    </location>
</feature>